<evidence type="ECO:0000313" key="16">
    <source>
        <dbReference type="EMBL" id="KAG9390841.1"/>
    </source>
</evidence>
<evidence type="ECO:0000259" key="15">
    <source>
        <dbReference type="SMART" id="SM00831"/>
    </source>
</evidence>
<dbReference type="FunFam" id="3.40.50.1000:FF:000018">
    <property type="entry name" value="Calcium-transporting ATPase"/>
    <property type="match status" value="1"/>
</dbReference>
<dbReference type="Gene3D" id="1.20.1110.10">
    <property type="entry name" value="Calcium-transporting ATPase, transmembrane domain"/>
    <property type="match status" value="1"/>
</dbReference>
<dbReference type="Gene3D" id="3.40.1110.10">
    <property type="entry name" value="Calcium-transporting ATPase, cytoplasmic domain N"/>
    <property type="match status" value="1"/>
</dbReference>
<dbReference type="PANTHER" id="PTHR24093:SF369">
    <property type="entry name" value="CALCIUM-TRANSPORTING ATPASE"/>
    <property type="match status" value="1"/>
</dbReference>
<dbReference type="InterPro" id="IPR018303">
    <property type="entry name" value="ATPase_P-typ_P_site"/>
</dbReference>
<evidence type="ECO:0000313" key="17">
    <source>
        <dbReference type="Proteomes" id="UP000717585"/>
    </source>
</evidence>
<feature type="transmembrane region" description="Helical" evidence="14">
    <location>
        <begin position="761"/>
        <end position="779"/>
    </location>
</feature>
<dbReference type="AlphaFoldDB" id="A0A8J6AQ17"/>
<keyword evidence="13 14" id="KW-0472">Membrane</keyword>
<dbReference type="GO" id="GO:0016887">
    <property type="term" value="F:ATP hydrolysis activity"/>
    <property type="evidence" value="ECO:0007669"/>
    <property type="project" value="InterPro"/>
</dbReference>
<dbReference type="InterPro" id="IPR059000">
    <property type="entry name" value="ATPase_P-type_domA"/>
</dbReference>
<feature type="transmembrane region" description="Helical" evidence="14">
    <location>
        <begin position="124"/>
        <end position="144"/>
    </location>
</feature>
<dbReference type="InterPro" id="IPR006068">
    <property type="entry name" value="ATPase_P-typ_cation-transptr_C"/>
</dbReference>
<dbReference type="InterPro" id="IPR001757">
    <property type="entry name" value="P_typ_ATPase"/>
</dbReference>
<reference evidence="16" key="1">
    <citation type="submission" date="2021-05" db="EMBL/GenBank/DDBJ databases">
        <title>A free-living protist that lacks canonical eukaryotic 1 DNA replication and segregation systems.</title>
        <authorList>
            <person name="Salas-Leiva D.E."/>
            <person name="Tromer E.C."/>
            <person name="Curtis B.A."/>
            <person name="Jerlstrom-Hultqvist J."/>
            <person name="Kolisko M."/>
            <person name="Yi Z."/>
            <person name="Salas-Leiva J.S."/>
            <person name="Gallot-Lavallee L."/>
            <person name="Kops G.J.P.L."/>
            <person name="Archibald J.M."/>
            <person name="Simpson A.G.B."/>
            <person name="Roger A.J."/>
        </authorList>
    </citation>
    <scope>NUCLEOTIDE SEQUENCE</scope>
    <source>
        <strain evidence="16">BICM</strain>
    </source>
</reference>
<comment type="caution">
    <text evidence="14">Lacks conserved residue(s) required for the propagation of feature annotation.</text>
</comment>
<dbReference type="Pfam" id="PF00689">
    <property type="entry name" value="Cation_ATPase_C"/>
    <property type="match status" value="1"/>
</dbReference>
<dbReference type="Pfam" id="PF13246">
    <property type="entry name" value="Cation_ATPase"/>
    <property type="match status" value="1"/>
</dbReference>
<dbReference type="FunFam" id="3.40.50.1000:FF:000001">
    <property type="entry name" value="Phospholipid-transporting ATPase IC"/>
    <property type="match status" value="1"/>
</dbReference>
<evidence type="ECO:0000256" key="5">
    <source>
        <dbReference type="ARBA" id="ARBA00022723"/>
    </source>
</evidence>
<keyword evidence="4 14" id="KW-0812">Transmembrane</keyword>
<dbReference type="InterPro" id="IPR036412">
    <property type="entry name" value="HAD-like_sf"/>
</dbReference>
<evidence type="ECO:0000256" key="4">
    <source>
        <dbReference type="ARBA" id="ARBA00022692"/>
    </source>
</evidence>
<comment type="catalytic activity">
    <reaction evidence="14">
        <text>Ca(2+)(in) + ATP + H2O = Ca(2+)(out) + ADP + phosphate + H(+)</text>
        <dbReference type="Rhea" id="RHEA:18105"/>
        <dbReference type="ChEBI" id="CHEBI:15377"/>
        <dbReference type="ChEBI" id="CHEBI:15378"/>
        <dbReference type="ChEBI" id="CHEBI:29108"/>
        <dbReference type="ChEBI" id="CHEBI:30616"/>
        <dbReference type="ChEBI" id="CHEBI:43474"/>
        <dbReference type="ChEBI" id="CHEBI:456216"/>
        <dbReference type="EC" id="7.2.2.10"/>
    </reaction>
</comment>
<dbReference type="Pfam" id="PF08282">
    <property type="entry name" value="Hydrolase_3"/>
    <property type="match status" value="1"/>
</dbReference>
<dbReference type="PANTHER" id="PTHR24093">
    <property type="entry name" value="CATION TRANSPORTING ATPASE"/>
    <property type="match status" value="1"/>
</dbReference>
<dbReference type="EC" id="7.2.2.10" evidence="14"/>
<dbReference type="InterPro" id="IPR008250">
    <property type="entry name" value="ATPase_P-typ_transduc_dom_A_sf"/>
</dbReference>
<dbReference type="EMBL" id="JAHDYR010000062">
    <property type="protein sequence ID" value="KAG9390841.1"/>
    <property type="molecule type" value="Genomic_DNA"/>
</dbReference>
<keyword evidence="11 14" id="KW-1133">Transmembrane helix</keyword>
<keyword evidence="6 14" id="KW-0547">Nucleotide-binding</keyword>
<feature type="domain" description="Cation-transporting P-type ATPase N-terminal" evidence="15">
    <location>
        <begin position="35"/>
        <end position="110"/>
    </location>
</feature>
<dbReference type="GO" id="GO:0012505">
    <property type="term" value="C:endomembrane system"/>
    <property type="evidence" value="ECO:0007669"/>
    <property type="project" value="UniProtKB-SubCell"/>
</dbReference>
<dbReference type="SUPFAM" id="SSF81660">
    <property type="entry name" value="Metal cation-transporting ATPase, ATP-binding domain N"/>
    <property type="match status" value="1"/>
</dbReference>
<evidence type="ECO:0000256" key="9">
    <source>
        <dbReference type="ARBA" id="ARBA00022842"/>
    </source>
</evidence>
<dbReference type="Gene3D" id="2.70.150.10">
    <property type="entry name" value="Calcium-transporting ATPase, cytoplasmic transduction domain A"/>
    <property type="match status" value="1"/>
</dbReference>
<name>A0A8J6AQ17_9EUKA</name>
<keyword evidence="7 14" id="KW-0106">Calcium</keyword>
<feature type="transmembrane region" description="Helical" evidence="14">
    <location>
        <begin position="94"/>
        <end position="112"/>
    </location>
</feature>
<comment type="caution">
    <text evidence="16">The sequence shown here is derived from an EMBL/GenBank/DDBJ whole genome shotgun (WGS) entry which is preliminary data.</text>
</comment>
<dbReference type="Pfam" id="PF00122">
    <property type="entry name" value="E1-E2_ATPase"/>
    <property type="match status" value="1"/>
</dbReference>
<dbReference type="Proteomes" id="UP000717585">
    <property type="component" value="Unassembled WGS sequence"/>
</dbReference>
<evidence type="ECO:0000256" key="1">
    <source>
        <dbReference type="ARBA" id="ARBA00004127"/>
    </source>
</evidence>
<dbReference type="InterPro" id="IPR044492">
    <property type="entry name" value="P_typ_ATPase_HD_dom"/>
</dbReference>
<dbReference type="SUPFAM" id="SSF81665">
    <property type="entry name" value="Calcium ATPase, transmembrane domain M"/>
    <property type="match status" value="1"/>
</dbReference>
<dbReference type="GO" id="GO:0005886">
    <property type="term" value="C:plasma membrane"/>
    <property type="evidence" value="ECO:0007669"/>
    <property type="project" value="TreeGrafter"/>
</dbReference>
<dbReference type="PROSITE" id="PS00154">
    <property type="entry name" value="ATPASE_E1_E2"/>
    <property type="match status" value="1"/>
</dbReference>
<dbReference type="Gene3D" id="3.40.50.1000">
    <property type="entry name" value="HAD superfamily/HAD-like"/>
    <property type="match status" value="1"/>
</dbReference>
<keyword evidence="9" id="KW-0460">Magnesium</keyword>
<evidence type="ECO:0000256" key="11">
    <source>
        <dbReference type="ARBA" id="ARBA00022989"/>
    </source>
</evidence>
<dbReference type="SFLD" id="SFLDF00027">
    <property type="entry name" value="p-type_atpase"/>
    <property type="match status" value="1"/>
</dbReference>
<keyword evidence="8 14" id="KW-0067">ATP-binding</keyword>
<protein>
    <recommendedName>
        <fullName evidence="14">Calcium-transporting ATPase</fullName>
        <ecNumber evidence="14">7.2.2.10</ecNumber>
    </recommendedName>
</protein>
<evidence type="ECO:0000256" key="7">
    <source>
        <dbReference type="ARBA" id="ARBA00022837"/>
    </source>
</evidence>
<dbReference type="FunFam" id="2.70.150.10:FF:000029">
    <property type="entry name" value="Calcium-transporting ATPase"/>
    <property type="match status" value="1"/>
</dbReference>
<dbReference type="InterPro" id="IPR023214">
    <property type="entry name" value="HAD_sf"/>
</dbReference>
<dbReference type="Pfam" id="PF00690">
    <property type="entry name" value="Cation_ATPase_N"/>
    <property type="match status" value="1"/>
</dbReference>
<evidence type="ECO:0000256" key="8">
    <source>
        <dbReference type="ARBA" id="ARBA00022840"/>
    </source>
</evidence>
<dbReference type="SFLD" id="SFLDS00003">
    <property type="entry name" value="Haloacid_Dehalogenase"/>
    <property type="match status" value="1"/>
</dbReference>
<dbReference type="SUPFAM" id="SSF56784">
    <property type="entry name" value="HAD-like"/>
    <property type="match status" value="1"/>
</dbReference>
<comment type="subcellular location">
    <subcellularLocation>
        <location evidence="1">Endomembrane system</location>
        <topology evidence="1">Multi-pass membrane protein</topology>
    </subcellularLocation>
    <subcellularLocation>
        <location evidence="14">Membrane</location>
        <topology evidence="14">Multi-pass membrane protein</topology>
    </subcellularLocation>
</comment>
<dbReference type="InterPro" id="IPR004014">
    <property type="entry name" value="ATPase_P-typ_cation-transptr_N"/>
</dbReference>
<feature type="transmembrane region" description="Helical" evidence="14">
    <location>
        <begin position="322"/>
        <end position="353"/>
    </location>
</feature>
<dbReference type="SFLD" id="SFLDG00002">
    <property type="entry name" value="C1.7:_P-type_atpase_like"/>
    <property type="match status" value="1"/>
</dbReference>
<keyword evidence="3 14" id="KW-0109">Calcium transport</keyword>
<dbReference type="PRINTS" id="PR00120">
    <property type="entry name" value="HATPASE"/>
</dbReference>
<dbReference type="GO" id="GO:0005388">
    <property type="term" value="F:P-type calcium transporter activity"/>
    <property type="evidence" value="ECO:0007669"/>
    <property type="project" value="UniProtKB-EC"/>
</dbReference>
<comment type="similarity">
    <text evidence="14">Belongs to the cation transport ATPase (P-type) (TC 3.A.3) family.</text>
</comment>
<dbReference type="PRINTS" id="PR00119">
    <property type="entry name" value="CATATPASE"/>
</dbReference>
<accession>A0A8J6AQ17</accession>
<keyword evidence="2 14" id="KW-0813">Transport</keyword>
<proteinExistence type="inferred from homology"/>
<comment type="function">
    <text evidence="14">Catalyzes the hydrolysis of ATP coupled with the transport of calcium.</text>
</comment>
<dbReference type="GO" id="GO:0005524">
    <property type="term" value="F:ATP binding"/>
    <property type="evidence" value="ECO:0007669"/>
    <property type="project" value="UniProtKB-KW"/>
</dbReference>
<dbReference type="InterPro" id="IPR006408">
    <property type="entry name" value="P-type_ATPase_IIB"/>
</dbReference>
<evidence type="ECO:0000256" key="6">
    <source>
        <dbReference type="ARBA" id="ARBA00022741"/>
    </source>
</evidence>
<keyword evidence="5" id="KW-0479">Metal-binding</keyword>
<evidence type="ECO:0000256" key="14">
    <source>
        <dbReference type="RuleBase" id="RU361146"/>
    </source>
</evidence>
<gene>
    <name evidence="16" type="ORF">J8273_7100</name>
</gene>
<evidence type="ECO:0000256" key="2">
    <source>
        <dbReference type="ARBA" id="ARBA00022448"/>
    </source>
</evidence>
<keyword evidence="10" id="KW-1278">Translocase</keyword>
<keyword evidence="12 14" id="KW-0406">Ion transport</keyword>
<dbReference type="NCBIfam" id="TIGR01517">
    <property type="entry name" value="ATPase-IIB_Ca"/>
    <property type="match status" value="1"/>
</dbReference>
<dbReference type="SMART" id="SM00831">
    <property type="entry name" value="Cation_ATPase_N"/>
    <property type="match status" value="1"/>
</dbReference>
<evidence type="ECO:0000256" key="10">
    <source>
        <dbReference type="ARBA" id="ARBA00022967"/>
    </source>
</evidence>
<evidence type="ECO:0000256" key="12">
    <source>
        <dbReference type="ARBA" id="ARBA00023065"/>
    </source>
</evidence>
<dbReference type="InterPro" id="IPR023298">
    <property type="entry name" value="ATPase_P-typ_TM_dom_sf"/>
</dbReference>
<dbReference type="GO" id="GO:0046872">
    <property type="term" value="F:metal ion binding"/>
    <property type="evidence" value="ECO:0007669"/>
    <property type="project" value="UniProtKB-KW"/>
</dbReference>
<feature type="transmembrane region" description="Helical" evidence="14">
    <location>
        <begin position="785"/>
        <end position="804"/>
    </location>
</feature>
<dbReference type="CDD" id="cd02081">
    <property type="entry name" value="P-type_ATPase_Ca_PMCA-like"/>
    <property type="match status" value="1"/>
</dbReference>
<dbReference type="InterPro" id="IPR023299">
    <property type="entry name" value="ATPase_P-typ_cyto_dom_N"/>
</dbReference>
<evidence type="ECO:0000256" key="13">
    <source>
        <dbReference type="ARBA" id="ARBA00023136"/>
    </source>
</evidence>
<keyword evidence="17" id="KW-1185">Reference proteome</keyword>
<feature type="transmembrane region" description="Helical" evidence="14">
    <location>
        <begin position="280"/>
        <end position="302"/>
    </location>
</feature>
<dbReference type="OrthoDB" id="3352408at2759"/>
<dbReference type="NCBIfam" id="TIGR01494">
    <property type="entry name" value="ATPase_P-type"/>
    <property type="match status" value="2"/>
</dbReference>
<organism evidence="16 17">
    <name type="scientific">Carpediemonas membranifera</name>
    <dbReference type="NCBI Taxonomy" id="201153"/>
    <lineage>
        <taxon>Eukaryota</taxon>
        <taxon>Metamonada</taxon>
        <taxon>Carpediemonas-like organisms</taxon>
        <taxon>Carpediemonas</taxon>
    </lineage>
</organism>
<sequence length="809" mass="87681">MDTESHAASSTFGVTVEQLDELMESRENGTKKLEEFGGLPVLFEKLKTSEDGLGQIDIDNACADRFSAFGRNVHATPKSKSFIRLWLECLKDPILIILIISAIISFLLSFIPKEDEGSEGNWDWIEGVAILAAIVIVCTVTAFNDWSKERQFRKLNAAKEDRMVTVIRTGVQQTINIHDLAVGDVVDLQQGDQLPADGVLIRAINLESDESALTGESVTVNKDPKSSPFMLCGCTIATGNGAMVVTNVGIHSEWGRTLASLVKEPEPTPLQNKLDSLAKLIGYFGAGTALFTVLVLGIRWAYKEIVKKVIIDNGTFHASSLTAWIDFIILAVTIVVVAVPEGLPLAVTISLAYSMKRMMKDNNLVRHLNACETMGGATNICSDKTGTLTQNKMTVTQGWFAGRLFDRVPARDELPASIVAHIGVGSAVNSTAFLQVDEAGQPEFVGSKTECALLQLSRNWGLDYVPVRKATSEITEYDFNSDRKRMSKVVDMTQSSYEEAARDFPDFTAHAGPRIFCKGASEMVLSLCTSYLDEQGQVAPMTDGVRKSIDEAIISLASNGLRTIILAYRDIEPGQTPEQLNDSDLNEKELTCVGLTGIMDPLREEVPESVRRCQMAGIMVRMVTGDNILTAKSIARSCNILTETGTAITGPELRRMTDAELDAVIPTLQVVARSTPSDKLKLVTRLRALGEVVAVTGDGANDAPALKEADVGLAMGISGTEVAKEASDIILLDDNFHSVEMAILWGRAVYDNIRKFLQFQLTVNVVALVIAFTGALFLGESPLGAVQLLWVNLIMDTLAALALATEGAP</sequence>
<dbReference type="SUPFAM" id="SSF81653">
    <property type="entry name" value="Calcium ATPase, transduction domain A"/>
    <property type="match status" value="1"/>
</dbReference>
<evidence type="ECO:0000256" key="3">
    <source>
        <dbReference type="ARBA" id="ARBA00022568"/>
    </source>
</evidence>